<reference evidence="5 6" key="1">
    <citation type="submission" date="2016-11" db="EMBL/GenBank/DDBJ databases">
        <authorList>
            <person name="Jaros S."/>
            <person name="Januszkiewicz K."/>
            <person name="Wedrychowicz H."/>
        </authorList>
    </citation>
    <scope>NUCLEOTIDE SEQUENCE [LARGE SCALE GENOMIC DNA]</scope>
    <source>
        <strain evidence="5 6">CECT 7868</strain>
    </source>
</reference>
<dbReference type="NCBIfam" id="TIGR03361">
    <property type="entry name" value="VI_Rhs_Vgr"/>
    <property type="match status" value="1"/>
</dbReference>
<name>A0A1M5XYB5_9VIBR</name>
<dbReference type="InterPro" id="IPR054030">
    <property type="entry name" value="Gp5_Vgr_C"/>
</dbReference>
<dbReference type="AlphaFoldDB" id="A0A1M5XYB5"/>
<dbReference type="Pfam" id="PF04717">
    <property type="entry name" value="Phage_base_V"/>
    <property type="match status" value="1"/>
</dbReference>
<organism evidence="5 6">
    <name type="scientific">Vibrio aerogenes CECT 7868</name>
    <dbReference type="NCBI Taxonomy" id="1216006"/>
    <lineage>
        <taxon>Bacteria</taxon>
        <taxon>Pseudomonadati</taxon>
        <taxon>Pseudomonadota</taxon>
        <taxon>Gammaproteobacteria</taxon>
        <taxon>Vibrionales</taxon>
        <taxon>Vibrionaceae</taxon>
        <taxon>Vibrio</taxon>
    </lineage>
</organism>
<feature type="domain" description="Gp5/Type VI secretion system Vgr C-terminal trimerisation" evidence="4">
    <location>
        <begin position="144"/>
        <end position="248"/>
    </location>
</feature>
<dbReference type="InterPro" id="IPR006531">
    <property type="entry name" value="Gp5/Vgr_OB"/>
</dbReference>
<keyword evidence="6" id="KW-1185">Reference proteome</keyword>
<dbReference type="NCBIfam" id="TIGR01646">
    <property type="entry name" value="vgr_GE"/>
    <property type="match status" value="1"/>
</dbReference>
<dbReference type="InterPro" id="IPR050708">
    <property type="entry name" value="T6SS_VgrG/RHS"/>
</dbReference>
<dbReference type="InterPro" id="IPR006533">
    <property type="entry name" value="T6SS_Vgr_RhsGE"/>
</dbReference>
<dbReference type="STRING" id="1216006.VA7868_01375"/>
<feature type="region of interest" description="Disordered" evidence="2">
    <location>
        <begin position="1"/>
        <end position="20"/>
    </location>
</feature>
<comment type="similarity">
    <text evidence="1">Belongs to the VgrG protein family.</text>
</comment>
<evidence type="ECO:0000256" key="1">
    <source>
        <dbReference type="ARBA" id="ARBA00005558"/>
    </source>
</evidence>
<dbReference type="Gene3D" id="2.40.50.230">
    <property type="entry name" value="Gp5 N-terminal domain"/>
    <property type="match status" value="1"/>
</dbReference>
<feature type="domain" description="Gp5/Type VI secretion system Vgr protein OB-fold" evidence="3">
    <location>
        <begin position="58"/>
        <end position="126"/>
    </location>
</feature>
<evidence type="ECO:0000256" key="2">
    <source>
        <dbReference type="SAM" id="MobiDB-lite"/>
    </source>
</evidence>
<dbReference type="SUPFAM" id="SSF69255">
    <property type="entry name" value="gp5 N-terminal domain-like"/>
    <property type="match status" value="1"/>
</dbReference>
<gene>
    <name evidence="5" type="ORF">VA7868_01375</name>
</gene>
<dbReference type="InterPro" id="IPR017847">
    <property type="entry name" value="T6SS_RhsGE_Vgr_subset"/>
</dbReference>
<sequence>MTERKQSEDSSGGAADYSNQFTLIPGDSVWRAHPQPKPRVDGPSIALVVGPPGEEIYTDEHGRVKQHFPWDRYDGSDDKSSAWIRVSQGWAGGQQGMVTVPRIGNEVIVSFLHGDPDQPIVTGRTYDASNTPPYALPANKTKTVLRTQTHQGKGYNELSFEDQSGSEKIYLHAQKDVETLIENDSTTDIKHDRHETIENNQSGNVKKADHLVIEGEQRIKITKNRTVSVDKAFHQKVAGKQTLDAGSEVHLKGGNSVVLQAGSEITIKVGGTFVKLDPGGVSVVGPAINLNSGGSAGSGSGYGGEDAVMPKILEALEPPEELVPPDITGMTGAEAVIVDYVEKEKPAAKQTPKTHQPTPISPQAFIEIALDNLPLVKKCQKQPDGSCPRSDCPCRGNA</sequence>
<dbReference type="EMBL" id="FQXZ01000014">
    <property type="protein sequence ID" value="SHI04815.1"/>
    <property type="molecule type" value="Genomic_DNA"/>
</dbReference>
<evidence type="ECO:0000313" key="5">
    <source>
        <dbReference type="EMBL" id="SHI04815.1"/>
    </source>
</evidence>
<protein>
    <submittedName>
        <fullName evidence="5">Phage-related baseplate assembly protein</fullName>
    </submittedName>
</protein>
<accession>A0A1M5XYB5</accession>
<proteinExistence type="inferred from homology"/>
<evidence type="ECO:0000313" key="6">
    <source>
        <dbReference type="Proteomes" id="UP000184608"/>
    </source>
</evidence>
<dbReference type="Pfam" id="PF22178">
    <property type="entry name" value="Gp5_trimer_C"/>
    <property type="match status" value="1"/>
</dbReference>
<evidence type="ECO:0000259" key="3">
    <source>
        <dbReference type="Pfam" id="PF04717"/>
    </source>
</evidence>
<evidence type="ECO:0000259" key="4">
    <source>
        <dbReference type="Pfam" id="PF22178"/>
    </source>
</evidence>
<dbReference type="SUPFAM" id="SSF69349">
    <property type="entry name" value="Phage fibre proteins"/>
    <property type="match status" value="1"/>
</dbReference>
<dbReference type="Proteomes" id="UP000184608">
    <property type="component" value="Unassembled WGS sequence"/>
</dbReference>
<dbReference type="PANTHER" id="PTHR32305:SF11">
    <property type="entry name" value="TYPE VI SECRETION SYSTEM SPIKE PROTEIN VGRG3"/>
    <property type="match status" value="1"/>
</dbReference>
<dbReference type="InterPro" id="IPR037026">
    <property type="entry name" value="Vgr_OB-fold_dom_sf"/>
</dbReference>
<dbReference type="PANTHER" id="PTHR32305">
    <property type="match status" value="1"/>
</dbReference>